<feature type="region of interest" description="Disordered" evidence="4">
    <location>
        <begin position="361"/>
        <end position="388"/>
    </location>
</feature>
<dbReference type="InterPro" id="IPR045379">
    <property type="entry name" value="Crinkler_N"/>
</dbReference>
<evidence type="ECO:0000313" key="7">
    <source>
        <dbReference type="Proteomes" id="UP001146120"/>
    </source>
</evidence>
<comment type="subcellular location">
    <subcellularLocation>
        <location evidence="1">Host cell</location>
    </subcellularLocation>
    <subcellularLocation>
        <location evidence="2">Secreted</location>
    </subcellularLocation>
</comment>
<dbReference type="InterPro" id="IPR036871">
    <property type="entry name" value="PX_dom_sf"/>
</dbReference>
<feature type="region of interest" description="Disordered" evidence="4">
    <location>
        <begin position="1"/>
        <end position="39"/>
    </location>
</feature>
<comment type="caution">
    <text evidence="6">The sequence shown here is derived from an EMBL/GenBank/DDBJ whole genome shotgun (WGS) entry which is preliminary data.</text>
</comment>
<evidence type="ECO:0000256" key="3">
    <source>
        <dbReference type="ARBA" id="ARBA00022525"/>
    </source>
</evidence>
<dbReference type="InterPro" id="IPR001683">
    <property type="entry name" value="PX_dom"/>
</dbReference>
<gene>
    <name evidence="6" type="ORF">N0F65_011736</name>
</gene>
<dbReference type="EMBL" id="DAKRPA010000318">
    <property type="protein sequence ID" value="DAZ93416.1"/>
    <property type="molecule type" value="Genomic_DNA"/>
</dbReference>
<organism evidence="6 7">
    <name type="scientific">Lagenidium giganteum</name>
    <dbReference type="NCBI Taxonomy" id="4803"/>
    <lineage>
        <taxon>Eukaryota</taxon>
        <taxon>Sar</taxon>
        <taxon>Stramenopiles</taxon>
        <taxon>Oomycota</taxon>
        <taxon>Peronosporomycetes</taxon>
        <taxon>Pythiales</taxon>
        <taxon>Pythiaceae</taxon>
    </lineage>
</organism>
<evidence type="ECO:0000313" key="6">
    <source>
        <dbReference type="EMBL" id="DAZ93416.1"/>
    </source>
</evidence>
<accession>A0AAV2YHJ2</accession>
<evidence type="ECO:0000256" key="2">
    <source>
        <dbReference type="ARBA" id="ARBA00004613"/>
    </source>
</evidence>
<dbReference type="Gene3D" id="3.30.1520.10">
    <property type="entry name" value="Phox-like domain"/>
    <property type="match status" value="1"/>
</dbReference>
<dbReference type="Pfam" id="PF20147">
    <property type="entry name" value="Crinkler"/>
    <property type="match status" value="2"/>
</dbReference>
<feature type="domain" description="PX" evidence="5">
    <location>
        <begin position="174"/>
        <end position="313"/>
    </location>
</feature>
<dbReference type="PROSITE" id="PS50195">
    <property type="entry name" value="PX"/>
    <property type="match status" value="1"/>
</dbReference>
<reference evidence="6" key="1">
    <citation type="submission" date="2022-11" db="EMBL/GenBank/DDBJ databases">
        <authorList>
            <person name="Morgan W.R."/>
            <person name="Tartar A."/>
        </authorList>
    </citation>
    <scope>NUCLEOTIDE SEQUENCE</scope>
    <source>
        <strain evidence="6">ARSEF 373</strain>
    </source>
</reference>
<dbReference type="GO" id="GO:0035091">
    <property type="term" value="F:phosphatidylinositol binding"/>
    <property type="evidence" value="ECO:0007669"/>
    <property type="project" value="InterPro"/>
</dbReference>
<dbReference type="Gene3D" id="3.40.50.300">
    <property type="entry name" value="P-loop containing nucleotide triphosphate hydrolases"/>
    <property type="match status" value="1"/>
</dbReference>
<evidence type="ECO:0000259" key="5">
    <source>
        <dbReference type="PROSITE" id="PS50195"/>
    </source>
</evidence>
<dbReference type="CDD" id="cd06093">
    <property type="entry name" value="PX_domain"/>
    <property type="match status" value="1"/>
</dbReference>
<name>A0AAV2YHJ2_9STRA</name>
<keyword evidence="7" id="KW-1185">Reference proteome</keyword>
<dbReference type="SUPFAM" id="SSF52540">
    <property type="entry name" value="P-loop containing nucleoside triphosphate hydrolases"/>
    <property type="match status" value="2"/>
</dbReference>
<dbReference type="InterPro" id="IPR027417">
    <property type="entry name" value="P-loop_NTPase"/>
</dbReference>
<evidence type="ECO:0000256" key="4">
    <source>
        <dbReference type="SAM" id="MobiDB-lite"/>
    </source>
</evidence>
<dbReference type="Proteomes" id="UP001146120">
    <property type="component" value="Unassembled WGS sequence"/>
</dbReference>
<reference evidence="6" key="2">
    <citation type="journal article" date="2023" name="Microbiol Resour">
        <title>Decontamination and Annotation of the Draft Genome Sequence of the Oomycete Lagenidium giganteum ARSEF 373.</title>
        <authorList>
            <person name="Morgan W.R."/>
            <person name="Tartar A."/>
        </authorList>
    </citation>
    <scope>NUCLEOTIDE SEQUENCE</scope>
    <source>
        <strain evidence="6">ARSEF 373</strain>
    </source>
</reference>
<dbReference type="GO" id="GO:0043657">
    <property type="term" value="C:host cell"/>
    <property type="evidence" value="ECO:0007669"/>
    <property type="project" value="UniProtKB-SubCell"/>
</dbReference>
<keyword evidence="3" id="KW-0964">Secreted</keyword>
<feature type="compositionally biased region" description="Acidic residues" evidence="4">
    <location>
        <begin position="361"/>
        <end position="379"/>
    </location>
</feature>
<dbReference type="SUPFAM" id="SSF64268">
    <property type="entry name" value="PX domain"/>
    <property type="match status" value="1"/>
</dbReference>
<protein>
    <recommendedName>
        <fullName evidence="5">PX domain-containing protein</fullName>
    </recommendedName>
</protein>
<evidence type="ECO:0000256" key="1">
    <source>
        <dbReference type="ARBA" id="ARBA00004340"/>
    </source>
</evidence>
<proteinExistence type="predicted"/>
<dbReference type="GO" id="GO:0005576">
    <property type="term" value="C:extracellular region"/>
    <property type="evidence" value="ECO:0007669"/>
    <property type="project" value="UniProtKB-SubCell"/>
</dbReference>
<sequence length="1426" mass="160101">MQQRAVPCTAHGPSQTKPRSPAVGNSRRRGHFPNAANTPRVLHRRRSCQMSGRKMLMLESRQTRFKPVAASTPAVAKASSVAGVSSRQCLVPELRVGATLTALGALRLDNQLDDPMTLLDMETMPRLAVRRSGKRATKTQRKLQKYQALAKTAQQLNRMSSFLLHSVTPREAFAFRTYTMDAPHSSGVTSSSYIEYDVVVENYRTGMVWQVARRYSTFAFLRTELVRLFQTPHCHYCANVASQLRELDAVFPGKRLWGSKSAATTAARSKAFSAYIEGLLALAAQPFALNCRLVSVGLVPRLRGFLTSDGVRFKGIPGAQSCGYEVPSMLRELCVARNAVDHVTLATIAEVASVYSAVDEEDDVDDSDEAQPQDDENEDNQCSACDDEARRGSTLNNTLAIYFVPGEARRWRAFMIVGATGCAFSVEIDAANWVNDLKDEIASKQNLDFAASKLELFLAKKDGTWLTEDATQCAYDTNDLTHLNVLDARLKDVGLGTKRLFITDAMAEPRLCLLPGLPQFGKSTIALQLVEWIEKDPNVGNTKCWYHDLQATGPRDLWQHLGRVFHSRSVYYAKSFVEMLRTYTATDQKLLLILDEMHYLFAENETTLHSGFVKADHIIKTTSFSAGQMSKLLMEPYYPFLQSLRSELMQYSRGAPGALVSMMNYTIESGEWALEWNEWEQWFTVNARFFLYNLKAVETYCRLEGNNERKRHQLVRPLLRLGIVTEGANGKLSRKNTTMKLVCAIVGAASSVFSVEIGDAKWIDDLKDAITTKQHFDFAASKLELFLAKKDGVWLTENEARCVKKTDGLKHLHAVHVQLRDSGLSDTELQLRVAKHDIEAGHGPVNVLVVVPATQQPRDTPGNGAAAETKKSNKLTKRQLQIEFNGPVCRGSYAVPVSTIAAFRQLKRAFTTDSASENRLYLLVGPRFFGKSTIALQLVERMERDPNLGNVMCVYYELGADDMKSGLFRRRMGNAFEAQVTRDVNALAGLLLRCACGEQKTLLVLDGLHNLSIQNGLASGIMCLLRAWMHSSYCHGFLGIGCYEMMDYVRGDNFLSHIKADRIIKMIPFSAAQMSTFFTSIEPQYSFSQSLRSGLMQYSRGAPGLFGALVRCTIESGMYALEWREWEAWFMVHNRFPLYMLHCSPLENDLKKNLSDLTALQRDALHYIMEHDGELTAETIQAYCGLDGSGSDKRRQLVDPLLSFGIVMEGTTGEIMIVSEMMYQACVEALPVREIGEEVVAYNPMELLCSALRHFNCDTLSIHAKRNPLKIESTFHLALLPTVQAILEKNPVGNRSKVMTAKSPSRFDLLIDHDCKIAFELKSNQSDEAQIRATVKKADDYRQQYYVDYMIVVMFVPNGQRVDEMYRVVEFPNVHVVYVWFAPSCDRFRLRFQAEGGKIKQRPVRNRSSIERHESSAPVAETIEIL</sequence>